<dbReference type="AlphaFoldDB" id="A0A1L7WS24"/>
<reference evidence="2 3" key="1">
    <citation type="submission" date="2016-03" db="EMBL/GenBank/DDBJ databases">
        <authorList>
            <person name="Ploux O."/>
        </authorList>
    </citation>
    <scope>NUCLEOTIDE SEQUENCE [LARGE SCALE GENOMIC DNA]</scope>
    <source>
        <strain evidence="2 3">UAMH 11012</strain>
    </source>
</reference>
<dbReference type="EMBL" id="FJOG01000006">
    <property type="protein sequence ID" value="CZR55578.1"/>
    <property type="molecule type" value="Genomic_DNA"/>
</dbReference>
<keyword evidence="1" id="KW-1133">Transmembrane helix</keyword>
<proteinExistence type="predicted"/>
<name>A0A1L7WS24_9HELO</name>
<dbReference type="GO" id="GO:0016020">
    <property type="term" value="C:membrane"/>
    <property type="evidence" value="ECO:0007669"/>
    <property type="project" value="TreeGrafter"/>
</dbReference>
<dbReference type="PANTHER" id="PTHR12242">
    <property type="entry name" value="OS02G0130600 PROTEIN-RELATED"/>
    <property type="match status" value="1"/>
</dbReference>
<sequence>MVKWKYNKFEAFQFGRDLWDPSHRFETSWLLPPWALFGCRALISLYAFTVTFFIIGWEASNQEGYSIHDVHKSFSFFTVLCYWGACFYFAISALHTLTYALNGGTPLLNRLPRPLQALHYLFWSSITTFPFLVTIVYWAILFSSFDTTFALWSNISQHALNSSFALFEIIFTRINPAPWIHLLWLIILLIFYLGLAYLTYGTKHYFVYSFLNFNPPNNIINAQGKKENIGGVGKGMVVAYVFGIAVAICLIFCVVRGLVWVRKWGTEKKLGMKGKFFAGREMGAGDVELETQRVWEGGKAFLLLLFTPPAYRPLAAYPAPPPPPE</sequence>
<keyword evidence="1" id="KW-0812">Transmembrane</keyword>
<evidence type="ECO:0000313" key="3">
    <source>
        <dbReference type="Proteomes" id="UP000184330"/>
    </source>
</evidence>
<feature type="transmembrane region" description="Helical" evidence="1">
    <location>
        <begin position="34"/>
        <end position="55"/>
    </location>
</feature>
<feature type="transmembrane region" description="Helical" evidence="1">
    <location>
        <begin position="237"/>
        <end position="259"/>
    </location>
</feature>
<evidence type="ECO:0000256" key="1">
    <source>
        <dbReference type="SAM" id="Phobius"/>
    </source>
</evidence>
<protein>
    <submittedName>
        <fullName evidence="2">Uncharacterized protein</fullName>
    </submittedName>
</protein>
<dbReference type="STRING" id="576137.A0A1L7WS24"/>
<feature type="transmembrane region" description="Helical" evidence="1">
    <location>
        <begin position="120"/>
        <end position="142"/>
    </location>
</feature>
<dbReference type="OrthoDB" id="419711at2759"/>
<organism evidence="2 3">
    <name type="scientific">Phialocephala subalpina</name>
    <dbReference type="NCBI Taxonomy" id="576137"/>
    <lineage>
        <taxon>Eukaryota</taxon>
        <taxon>Fungi</taxon>
        <taxon>Dikarya</taxon>
        <taxon>Ascomycota</taxon>
        <taxon>Pezizomycotina</taxon>
        <taxon>Leotiomycetes</taxon>
        <taxon>Helotiales</taxon>
        <taxon>Mollisiaceae</taxon>
        <taxon>Phialocephala</taxon>
        <taxon>Phialocephala fortinii species complex</taxon>
    </lineage>
</organism>
<keyword evidence="3" id="KW-1185">Reference proteome</keyword>
<accession>A0A1L7WS24</accession>
<dbReference type="Proteomes" id="UP000184330">
    <property type="component" value="Unassembled WGS sequence"/>
</dbReference>
<gene>
    <name evidence="2" type="ORF">PAC_05466</name>
</gene>
<keyword evidence="1" id="KW-0472">Membrane</keyword>
<feature type="transmembrane region" description="Helical" evidence="1">
    <location>
        <begin position="76"/>
        <end position="100"/>
    </location>
</feature>
<dbReference type="PANTHER" id="PTHR12242:SF1">
    <property type="entry name" value="MYND-TYPE DOMAIN-CONTAINING PROTEIN"/>
    <property type="match status" value="1"/>
</dbReference>
<feature type="transmembrane region" description="Helical" evidence="1">
    <location>
        <begin position="179"/>
        <end position="200"/>
    </location>
</feature>
<evidence type="ECO:0000313" key="2">
    <source>
        <dbReference type="EMBL" id="CZR55578.1"/>
    </source>
</evidence>